<dbReference type="Proteomes" id="UP000494102">
    <property type="component" value="Unassembled WGS sequence"/>
</dbReference>
<dbReference type="GeneID" id="27798480"/>
<dbReference type="EMBL" id="JBFPKE010000013">
    <property type="protein sequence ID" value="MEX3753298.1"/>
    <property type="molecule type" value="Genomic_DNA"/>
</dbReference>
<dbReference type="AlphaFoldDB" id="A0A6J5KCS9"/>
<evidence type="ECO:0000256" key="1">
    <source>
        <dbReference type="SAM" id="MobiDB-lite"/>
    </source>
</evidence>
<feature type="signal peptide" evidence="2">
    <location>
        <begin position="1"/>
        <end position="32"/>
    </location>
</feature>
<dbReference type="InterPro" id="IPR022236">
    <property type="entry name" value="DUF3761"/>
</dbReference>
<evidence type="ECO:0000313" key="3">
    <source>
        <dbReference type="EMBL" id="CAB4052053.1"/>
    </source>
</evidence>
<evidence type="ECO:0000313" key="4">
    <source>
        <dbReference type="EMBL" id="MEX3753298.1"/>
    </source>
</evidence>
<keyword evidence="2" id="KW-0732">Signal</keyword>
<evidence type="ECO:0000313" key="5">
    <source>
        <dbReference type="Proteomes" id="UP000494102"/>
    </source>
</evidence>
<keyword evidence="6" id="KW-1185">Reference proteome</keyword>
<dbReference type="EMBL" id="CADILN010000011">
    <property type="protein sequence ID" value="CAB4052053.1"/>
    <property type="molecule type" value="Genomic_DNA"/>
</dbReference>
<dbReference type="RefSeq" id="WP_015003843.1">
    <property type="nucleotide sequence ID" value="NZ_CADILN010000011.1"/>
</dbReference>
<dbReference type="Proteomes" id="UP001558535">
    <property type="component" value="Unassembled WGS sequence"/>
</dbReference>
<feature type="compositionally biased region" description="Polar residues" evidence="1">
    <location>
        <begin position="38"/>
        <end position="50"/>
    </location>
</feature>
<proteinExistence type="predicted"/>
<dbReference type="Pfam" id="PF12587">
    <property type="entry name" value="DUF3761"/>
    <property type="match status" value="1"/>
</dbReference>
<sequence>MQAHGLKSARRGALVAAALLLTLSIGISPTFAYVAPGTTPNEADLSNHNTYRNRDGNTVHAPARSLSGKAPNGATARCRDGSYSFSRHHGGTCSRHGGVADWL</sequence>
<protein>
    <submittedName>
        <fullName evidence="4">DUF3761 domain-containing protein</fullName>
    </submittedName>
</protein>
<organism evidence="3 5">
    <name type="scientific">Paraburkholderia phenoliruptrix</name>
    <dbReference type="NCBI Taxonomy" id="252970"/>
    <lineage>
        <taxon>Bacteria</taxon>
        <taxon>Pseudomonadati</taxon>
        <taxon>Pseudomonadota</taxon>
        <taxon>Betaproteobacteria</taxon>
        <taxon>Burkholderiales</taxon>
        <taxon>Burkholderiaceae</taxon>
        <taxon>Paraburkholderia</taxon>
    </lineage>
</organism>
<feature type="chain" id="PRO_5026995756" evidence="2">
    <location>
        <begin position="33"/>
        <end position="103"/>
    </location>
</feature>
<accession>A0A6J5KCS9</accession>
<name>A0A6J5KCS9_9BURK</name>
<reference evidence="4 6" key="2">
    <citation type="submission" date="2024-07" db="EMBL/GenBank/DDBJ databases">
        <title>A survey of Mimosa microsymbionts across Brazilian biomes reveals a high diversity of Paraburkholderia nodulating endemic species, but also that Cupriavidus is common as a symbiont of widespread species.</title>
        <authorList>
            <person name="Rouws L."/>
            <person name="Barauna A."/>
            <person name="Beukes C."/>
            <person name="Rouws J.R.C."/>
            <person name="De Faria S.M."/>
            <person name="Gross E."/>
            <person name="Bueno Dos Reis Junior F."/>
            <person name="Simon M.F."/>
            <person name="Maluk M."/>
            <person name="Odee D.W."/>
            <person name="Kenicer G."/>
            <person name="Young J.P.W."/>
            <person name="Reis V.M."/>
            <person name="Zilli J."/>
            <person name="James E.K."/>
        </authorList>
    </citation>
    <scope>NUCLEOTIDE SEQUENCE [LARGE SCALE GENOMIC DNA]</scope>
    <source>
        <strain evidence="4 6">BR14375</strain>
    </source>
</reference>
<evidence type="ECO:0000313" key="6">
    <source>
        <dbReference type="Proteomes" id="UP001558535"/>
    </source>
</evidence>
<reference evidence="3 5" key="1">
    <citation type="submission" date="2020-04" db="EMBL/GenBank/DDBJ databases">
        <authorList>
            <person name="De Canck E."/>
        </authorList>
    </citation>
    <scope>NUCLEOTIDE SEQUENCE [LARGE SCALE GENOMIC DNA]</scope>
    <source>
        <strain evidence="3 5">LMG 9964</strain>
    </source>
</reference>
<evidence type="ECO:0000256" key="2">
    <source>
        <dbReference type="SAM" id="SignalP"/>
    </source>
</evidence>
<gene>
    <name evidence="4" type="ORF">AB3X84_25190</name>
    <name evidence="3" type="ORF">LMG9964_05739</name>
</gene>
<feature type="region of interest" description="Disordered" evidence="1">
    <location>
        <begin position="37"/>
        <end position="73"/>
    </location>
</feature>